<evidence type="ECO:0000259" key="6">
    <source>
        <dbReference type="PROSITE" id="PS51005"/>
    </source>
</evidence>
<comment type="caution">
    <text evidence="7">The sequence shown here is derived from an EMBL/GenBank/DDBJ whole genome shotgun (WGS) entry which is preliminary data.</text>
</comment>
<keyword evidence="3" id="KW-0238">DNA-binding</keyword>
<evidence type="ECO:0000256" key="3">
    <source>
        <dbReference type="ARBA" id="ARBA00023125"/>
    </source>
</evidence>
<dbReference type="InterPro" id="IPR003441">
    <property type="entry name" value="NAC-dom"/>
</dbReference>
<dbReference type="GO" id="GO:0005634">
    <property type="term" value="C:nucleus"/>
    <property type="evidence" value="ECO:0007669"/>
    <property type="project" value="UniProtKB-SubCell"/>
</dbReference>
<feature type="domain" description="NAC" evidence="6">
    <location>
        <begin position="9"/>
        <end position="171"/>
    </location>
</feature>
<reference evidence="7 8" key="1">
    <citation type="submission" date="2018-10" db="EMBL/GenBank/DDBJ databases">
        <title>A high-quality apple genome assembly.</title>
        <authorList>
            <person name="Hu J."/>
        </authorList>
    </citation>
    <scope>NUCLEOTIDE SEQUENCE [LARGE SCALE GENOMIC DNA]</scope>
    <source>
        <strain evidence="8">cv. HFTH1</strain>
        <tissue evidence="7">Young leaf</tissue>
    </source>
</reference>
<dbReference type="EMBL" id="RDQH01000337">
    <property type="protein sequence ID" value="RXH83641.1"/>
    <property type="molecule type" value="Genomic_DNA"/>
</dbReference>
<comment type="subcellular location">
    <subcellularLocation>
        <location evidence="1">Nucleus</location>
    </subcellularLocation>
</comment>
<keyword evidence="5" id="KW-0539">Nucleus</keyword>
<evidence type="ECO:0000256" key="2">
    <source>
        <dbReference type="ARBA" id="ARBA00023015"/>
    </source>
</evidence>
<dbReference type="SUPFAM" id="SSF101941">
    <property type="entry name" value="NAC domain"/>
    <property type="match status" value="1"/>
</dbReference>
<dbReference type="PANTHER" id="PTHR31989">
    <property type="entry name" value="NAC DOMAIN-CONTAINING PROTEIN 82-RELATED"/>
    <property type="match status" value="1"/>
</dbReference>
<protein>
    <recommendedName>
        <fullName evidence="6">NAC domain-containing protein</fullName>
    </recommendedName>
</protein>
<keyword evidence="2" id="KW-0805">Transcription regulation</keyword>
<dbReference type="GO" id="GO:0006355">
    <property type="term" value="P:regulation of DNA-templated transcription"/>
    <property type="evidence" value="ECO:0007669"/>
    <property type="project" value="InterPro"/>
</dbReference>
<evidence type="ECO:0000313" key="8">
    <source>
        <dbReference type="Proteomes" id="UP000290289"/>
    </source>
</evidence>
<keyword evidence="4" id="KW-0804">Transcription</keyword>
<evidence type="ECO:0000256" key="1">
    <source>
        <dbReference type="ARBA" id="ARBA00004123"/>
    </source>
</evidence>
<name>A0A498IQA8_MALDO</name>
<dbReference type="GO" id="GO:0003677">
    <property type="term" value="F:DNA binding"/>
    <property type="evidence" value="ECO:0007669"/>
    <property type="project" value="UniProtKB-KW"/>
</dbReference>
<gene>
    <name evidence="7" type="ORF">DVH24_005894</name>
</gene>
<dbReference type="PROSITE" id="PS51005">
    <property type="entry name" value="NAC"/>
    <property type="match status" value="1"/>
</dbReference>
<evidence type="ECO:0000313" key="7">
    <source>
        <dbReference type="EMBL" id="RXH83641.1"/>
    </source>
</evidence>
<proteinExistence type="predicted"/>
<evidence type="ECO:0000256" key="4">
    <source>
        <dbReference type="ARBA" id="ARBA00023163"/>
    </source>
</evidence>
<dbReference type="InterPro" id="IPR036093">
    <property type="entry name" value="NAC_dom_sf"/>
</dbReference>
<accession>A0A498IQA8</accession>
<organism evidence="7 8">
    <name type="scientific">Malus domestica</name>
    <name type="common">Apple</name>
    <name type="synonym">Pyrus malus</name>
    <dbReference type="NCBI Taxonomy" id="3750"/>
    <lineage>
        <taxon>Eukaryota</taxon>
        <taxon>Viridiplantae</taxon>
        <taxon>Streptophyta</taxon>
        <taxon>Embryophyta</taxon>
        <taxon>Tracheophyta</taxon>
        <taxon>Spermatophyta</taxon>
        <taxon>Magnoliopsida</taxon>
        <taxon>eudicotyledons</taxon>
        <taxon>Gunneridae</taxon>
        <taxon>Pentapetalae</taxon>
        <taxon>rosids</taxon>
        <taxon>fabids</taxon>
        <taxon>Rosales</taxon>
        <taxon>Rosaceae</taxon>
        <taxon>Amygdaloideae</taxon>
        <taxon>Maleae</taxon>
        <taxon>Malus</taxon>
    </lineage>
</organism>
<dbReference type="Pfam" id="PF02365">
    <property type="entry name" value="NAM"/>
    <property type="match status" value="1"/>
</dbReference>
<sequence>MVGPLVTLVPYAFCFQPTDQEIIRSFLYRMAVKRELLLPPYNEYVHEEDLFDFKEPWEIWEEYGGDDHFNQDLYFFCELERLSPTGLRIRRNIGEGIWSEKQPTKLVYNEDGHPNPMGRKKMFLYENRGSEEHGGWILDEYSLLVGADGRAQTASKDRYEFPSVICRLRKNDKSGGKKKRNN</sequence>
<dbReference type="AlphaFoldDB" id="A0A498IQA8"/>
<evidence type="ECO:0000256" key="5">
    <source>
        <dbReference type="ARBA" id="ARBA00023242"/>
    </source>
</evidence>
<dbReference type="Proteomes" id="UP000290289">
    <property type="component" value="Chromosome 11"/>
</dbReference>
<keyword evidence="8" id="KW-1185">Reference proteome</keyword>
<dbReference type="SMR" id="A0A498IQA8"/>
<dbReference type="Gene3D" id="2.170.150.80">
    <property type="entry name" value="NAC domain"/>
    <property type="match status" value="1"/>
</dbReference>